<gene>
    <name evidence="2" type="ORF">STVIR_4250</name>
</gene>
<dbReference type="AlphaFoldDB" id="L8PFE1"/>
<feature type="compositionally biased region" description="Basic and acidic residues" evidence="1">
    <location>
        <begin position="219"/>
        <end position="234"/>
    </location>
</feature>
<name>L8PFE1_STRVR</name>
<comment type="caution">
    <text evidence="2">The sequence shown here is derived from an EMBL/GenBank/DDBJ whole genome shotgun (WGS) entry which is preliminary data.</text>
</comment>
<organism evidence="2 3">
    <name type="scientific">Streptomyces viridochromogenes Tue57</name>
    <dbReference type="NCBI Taxonomy" id="1160705"/>
    <lineage>
        <taxon>Bacteria</taxon>
        <taxon>Bacillati</taxon>
        <taxon>Actinomycetota</taxon>
        <taxon>Actinomycetes</taxon>
        <taxon>Kitasatosporales</taxon>
        <taxon>Streptomycetaceae</taxon>
        <taxon>Streptomyces</taxon>
    </lineage>
</organism>
<evidence type="ECO:0000313" key="3">
    <source>
        <dbReference type="Proteomes" id="UP000011205"/>
    </source>
</evidence>
<feature type="region of interest" description="Disordered" evidence="1">
    <location>
        <begin position="208"/>
        <end position="245"/>
    </location>
</feature>
<feature type="compositionally biased region" description="Basic and acidic residues" evidence="1">
    <location>
        <begin position="44"/>
        <end position="64"/>
    </location>
</feature>
<reference evidence="2 3" key="1">
    <citation type="journal article" date="2013" name="Genome Announc.">
        <title>Draft Genome Sequence of Streptomyces viridochromogenes Strain Tu57, Producer of Avilamycin.</title>
        <authorList>
            <person name="Gruning B.A."/>
            <person name="Erxleben A."/>
            <person name="Hahnlein A."/>
            <person name="Gunther S."/>
        </authorList>
    </citation>
    <scope>NUCLEOTIDE SEQUENCE [LARGE SCALE GENOMIC DNA]</scope>
    <source>
        <strain evidence="2 3">Tue57</strain>
    </source>
</reference>
<feature type="compositionally biased region" description="Basic and acidic residues" evidence="1">
    <location>
        <begin position="13"/>
        <end position="29"/>
    </location>
</feature>
<proteinExistence type="predicted"/>
<evidence type="ECO:0000313" key="2">
    <source>
        <dbReference type="EMBL" id="ELS54793.1"/>
    </source>
</evidence>
<sequence length="309" mass="33518">MGRLGQVGQGEPAADRHREEQERAAEGRAQRGRRDRAAAAGGDGDARRGEHGGRDGQPETGDFEHVVSLPEPVQLVRREHGDLGVLDRDAVRQRDVVVGEVAFDLRGDRGQVDGDRAVAPVVEGVQHGAVERPVARVPRRVEGLAPGERAHRVVHEGAQGALLVTGAELRVEPWGHLLQDPGPYGVRHRALHGRIGGQRRHRGDVAAGVGEPVRHPGRQRAERHEEARQGDQRCRQGVPQTGGHLFRQGSRGWMCQPRDCIRPHDSALRWSVHPNGCLMDQGRVRGWMKGNGSAPAPVAAGADPCSHLT</sequence>
<feature type="region of interest" description="Disordered" evidence="1">
    <location>
        <begin position="1"/>
        <end position="64"/>
    </location>
</feature>
<protein>
    <submittedName>
        <fullName evidence="2">Putative Integral membrane protein</fullName>
    </submittedName>
</protein>
<evidence type="ECO:0000256" key="1">
    <source>
        <dbReference type="SAM" id="MobiDB-lite"/>
    </source>
</evidence>
<dbReference type="EMBL" id="AMLP01000127">
    <property type="protein sequence ID" value="ELS54793.1"/>
    <property type="molecule type" value="Genomic_DNA"/>
</dbReference>
<accession>L8PFE1</accession>
<dbReference type="Proteomes" id="UP000011205">
    <property type="component" value="Unassembled WGS sequence"/>
</dbReference>